<dbReference type="Proteomes" id="UP000308600">
    <property type="component" value="Unassembled WGS sequence"/>
</dbReference>
<dbReference type="EMBL" id="ML208263">
    <property type="protein sequence ID" value="TFK75481.1"/>
    <property type="molecule type" value="Genomic_DNA"/>
</dbReference>
<evidence type="ECO:0000313" key="2">
    <source>
        <dbReference type="Proteomes" id="UP000308600"/>
    </source>
</evidence>
<gene>
    <name evidence="1" type="ORF">BDN72DRAFT_853492</name>
</gene>
<name>A0ACD3BCV3_9AGAR</name>
<evidence type="ECO:0000313" key="1">
    <source>
        <dbReference type="EMBL" id="TFK75481.1"/>
    </source>
</evidence>
<accession>A0ACD3BCV3</accession>
<proteinExistence type="predicted"/>
<reference evidence="1 2" key="1">
    <citation type="journal article" date="2019" name="Nat. Ecol. Evol.">
        <title>Megaphylogeny resolves global patterns of mushroom evolution.</title>
        <authorList>
            <person name="Varga T."/>
            <person name="Krizsan K."/>
            <person name="Foldi C."/>
            <person name="Dima B."/>
            <person name="Sanchez-Garcia M."/>
            <person name="Sanchez-Ramirez S."/>
            <person name="Szollosi G.J."/>
            <person name="Szarkandi J.G."/>
            <person name="Papp V."/>
            <person name="Albert L."/>
            <person name="Andreopoulos W."/>
            <person name="Angelini C."/>
            <person name="Antonin V."/>
            <person name="Barry K.W."/>
            <person name="Bougher N.L."/>
            <person name="Buchanan P."/>
            <person name="Buyck B."/>
            <person name="Bense V."/>
            <person name="Catcheside P."/>
            <person name="Chovatia M."/>
            <person name="Cooper J."/>
            <person name="Damon W."/>
            <person name="Desjardin D."/>
            <person name="Finy P."/>
            <person name="Geml J."/>
            <person name="Haridas S."/>
            <person name="Hughes K."/>
            <person name="Justo A."/>
            <person name="Karasinski D."/>
            <person name="Kautmanova I."/>
            <person name="Kiss B."/>
            <person name="Kocsube S."/>
            <person name="Kotiranta H."/>
            <person name="LaButti K.M."/>
            <person name="Lechner B.E."/>
            <person name="Liimatainen K."/>
            <person name="Lipzen A."/>
            <person name="Lukacs Z."/>
            <person name="Mihaltcheva S."/>
            <person name="Morgado L.N."/>
            <person name="Niskanen T."/>
            <person name="Noordeloos M.E."/>
            <person name="Ohm R.A."/>
            <person name="Ortiz-Santana B."/>
            <person name="Ovrebo C."/>
            <person name="Racz N."/>
            <person name="Riley R."/>
            <person name="Savchenko A."/>
            <person name="Shiryaev A."/>
            <person name="Soop K."/>
            <person name="Spirin V."/>
            <person name="Szebenyi C."/>
            <person name="Tomsovsky M."/>
            <person name="Tulloss R.E."/>
            <person name="Uehling J."/>
            <person name="Grigoriev I.V."/>
            <person name="Vagvolgyi C."/>
            <person name="Papp T."/>
            <person name="Martin F.M."/>
            <person name="Miettinen O."/>
            <person name="Hibbett D.S."/>
            <person name="Nagy L.G."/>
        </authorList>
    </citation>
    <scope>NUCLEOTIDE SEQUENCE [LARGE SCALE GENOMIC DNA]</scope>
    <source>
        <strain evidence="1 2">NL-1719</strain>
    </source>
</reference>
<organism evidence="1 2">
    <name type="scientific">Pluteus cervinus</name>
    <dbReference type="NCBI Taxonomy" id="181527"/>
    <lineage>
        <taxon>Eukaryota</taxon>
        <taxon>Fungi</taxon>
        <taxon>Dikarya</taxon>
        <taxon>Basidiomycota</taxon>
        <taxon>Agaricomycotina</taxon>
        <taxon>Agaricomycetes</taxon>
        <taxon>Agaricomycetidae</taxon>
        <taxon>Agaricales</taxon>
        <taxon>Pluteineae</taxon>
        <taxon>Pluteaceae</taxon>
        <taxon>Pluteus</taxon>
    </lineage>
</organism>
<sequence>MAVQVGEIAAVDEQCRKMMSLCAELLLLMGVLPALHSALFIRSLDHLSCKFNSGIATVFARELGELVPFILRLESITEVVLDFSNSCLGIFNDYPVCLHECQFEWKVALQSLLGILMGSGKCHRLLVKKGHFVGEADESAISLLLTSGRWDGGPRGGMMNFVRHALKTLKRSPGKKRAQQGLNRGNGLETLHIHSDVLFTKFLRSWTIDTLNSSSIRTLSFQPHGRPGFEWPAALEPITIPTLTHFSAKTPYLTFPDFINFVSRHPNIVTLDLHTRLLYPHCHSRASMDTVKGLSLPCLTTLSGGIETISHFLSHLSEAPHLSFVTLDLPVHQRVLTKSDFAEMTSHLAMITQKWVVPRFNLRFSIPTGMDGFSPKLSTGHHRRMSSSRSWSWQRNGLERPNITLVDSSGGVAGIKSLEFCTDSSYNFSKWVLDGLPAWLSEFRGLKEVTFAAGCVGFMEEEHAKEMFWRACPPLEVVRFDNREFLVKAGRNR</sequence>
<protein>
    <submittedName>
        <fullName evidence="1">Uncharacterized protein</fullName>
    </submittedName>
</protein>
<keyword evidence="2" id="KW-1185">Reference proteome</keyword>